<dbReference type="Proteomes" id="UP000253324">
    <property type="component" value="Unassembled WGS sequence"/>
</dbReference>
<proteinExistence type="predicted"/>
<evidence type="ECO:0000313" key="3">
    <source>
        <dbReference type="Proteomes" id="UP000253324"/>
    </source>
</evidence>
<gene>
    <name evidence="2" type="ORF">C7476_101364</name>
</gene>
<dbReference type="EMBL" id="QPJM01000001">
    <property type="protein sequence ID" value="RCW87598.1"/>
    <property type="molecule type" value="Genomic_DNA"/>
</dbReference>
<feature type="transmembrane region" description="Helical" evidence="1">
    <location>
        <begin position="26"/>
        <end position="47"/>
    </location>
</feature>
<keyword evidence="1" id="KW-1133">Transmembrane helix</keyword>
<evidence type="ECO:0000256" key="1">
    <source>
        <dbReference type="SAM" id="Phobius"/>
    </source>
</evidence>
<name>A0A368Z739_9HYPH</name>
<dbReference type="RefSeq" id="WP_114428186.1">
    <property type="nucleotide sequence ID" value="NZ_QPJM01000001.1"/>
</dbReference>
<feature type="transmembrane region" description="Helical" evidence="1">
    <location>
        <begin position="53"/>
        <end position="73"/>
    </location>
</feature>
<evidence type="ECO:0000313" key="2">
    <source>
        <dbReference type="EMBL" id="RCW87598.1"/>
    </source>
</evidence>
<keyword evidence="1" id="KW-0812">Transmembrane</keyword>
<organism evidence="2 3">
    <name type="scientific">Phyllobacterium bourgognense</name>
    <dbReference type="NCBI Taxonomy" id="314236"/>
    <lineage>
        <taxon>Bacteria</taxon>
        <taxon>Pseudomonadati</taxon>
        <taxon>Pseudomonadota</taxon>
        <taxon>Alphaproteobacteria</taxon>
        <taxon>Hyphomicrobiales</taxon>
        <taxon>Phyllobacteriaceae</taxon>
        <taxon>Phyllobacterium</taxon>
    </lineage>
</organism>
<accession>A0A368Z739</accession>
<dbReference type="AlphaFoldDB" id="A0A368Z739"/>
<reference evidence="2 3" key="1">
    <citation type="submission" date="2018-07" db="EMBL/GenBank/DDBJ databases">
        <title>Genomic Encyclopedia of Type Strains, Phase III (KMG-III): the genomes of soil and plant-associated and newly described type strains.</title>
        <authorList>
            <person name="Whitman W."/>
        </authorList>
    </citation>
    <scope>NUCLEOTIDE SEQUENCE [LARGE SCALE GENOMIC DNA]</scope>
    <source>
        <strain evidence="2 3">31-25a</strain>
    </source>
</reference>
<protein>
    <submittedName>
        <fullName evidence="2">Uncharacterized protein</fullName>
    </submittedName>
</protein>
<sequence length="100" mass="11468">MDWKEMDKLAQEHADKFAPKPKYEPIAAGLTGVLACQAVMVVFTNLAGLDFEAFSQASSITSVIVFCILFFYFRHGEKEHFKAYEKEMEYLKEQHQKKAA</sequence>
<comment type="caution">
    <text evidence="2">The sequence shown here is derived from an EMBL/GenBank/DDBJ whole genome shotgun (WGS) entry which is preliminary data.</text>
</comment>
<keyword evidence="3" id="KW-1185">Reference proteome</keyword>
<keyword evidence="1" id="KW-0472">Membrane</keyword>